<dbReference type="OrthoDB" id="8659436at2"/>
<evidence type="ECO:0000256" key="3">
    <source>
        <dbReference type="ARBA" id="ARBA00022833"/>
    </source>
</evidence>
<dbReference type="PANTHER" id="PTHR33202">
    <property type="entry name" value="ZINC UPTAKE REGULATION PROTEIN"/>
    <property type="match status" value="1"/>
</dbReference>
<feature type="binding site" evidence="7">
    <location>
        <position position="99"/>
    </location>
    <ligand>
        <name>Zn(2+)</name>
        <dbReference type="ChEBI" id="CHEBI:29105"/>
    </ligand>
</feature>
<dbReference type="InterPro" id="IPR002481">
    <property type="entry name" value="FUR"/>
</dbReference>
<feature type="binding site" evidence="7">
    <location>
        <position position="135"/>
    </location>
    <ligand>
        <name>Zn(2+)</name>
        <dbReference type="ChEBI" id="CHEBI:29105"/>
    </ligand>
</feature>
<dbReference type="InterPro" id="IPR043135">
    <property type="entry name" value="Fur_C"/>
</dbReference>
<dbReference type="RefSeq" id="WP_093649893.1">
    <property type="nucleotide sequence ID" value="NZ_CTEN01000001.1"/>
</dbReference>
<reference evidence="9" key="1">
    <citation type="submission" date="2015-03" db="EMBL/GenBank/DDBJ databases">
        <authorList>
            <person name="Urmite Genomes"/>
        </authorList>
    </citation>
    <scope>NUCLEOTIDE SEQUENCE [LARGE SCALE GENOMIC DNA]</scope>
    <source>
        <strain evidence="9">FF10</strain>
    </source>
</reference>
<dbReference type="GO" id="GO:1900376">
    <property type="term" value="P:regulation of secondary metabolite biosynthetic process"/>
    <property type="evidence" value="ECO:0007669"/>
    <property type="project" value="TreeGrafter"/>
</dbReference>
<evidence type="ECO:0000256" key="2">
    <source>
        <dbReference type="ARBA" id="ARBA00022491"/>
    </source>
</evidence>
<keyword evidence="9" id="KW-1185">Reference proteome</keyword>
<dbReference type="GO" id="GO:0003700">
    <property type="term" value="F:DNA-binding transcription factor activity"/>
    <property type="evidence" value="ECO:0007669"/>
    <property type="project" value="InterPro"/>
</dbReference>
<keyword evidence="2" id="KW-0678">Repressor</keyword>
<name>A0A0E3WES3_9STRE</name>
<evidence type="ECO:0000256" key="1">
    <source>
        <dbReference type="ARBA" id="ARBA00007957"/>
    </source>
</evidence>
<keyword evidence="4" id="KW-0805">Transcription regulation</keyword>
<dbReference type="SUPFAM" id="SSF46785">
    <property type="entry name" value="Winged helix' DNA-binding domain"/>
    <property type="match status" value="1"/>
</dbReference>
<gene>
    <name evidence="8" type="primary">fur</name>
    <name evidence="8" type="ORF">BN1356_00562</name>
</gene>
<keyword evidence="6" id="KW-0804">Transcription</keyword>
<sequence>MSISLQEVLDHLKKDNIRITETRKAVIHYLMNSKDHPSAEMIYQDLLPTFPNMSLATVYNNLKLLMDAGFITELKRKNDTTVYYDFMGHDHVNLICQQCGTISDLEIDQPSLIELVEKETGYHIQKEVLTLYGLCPNCQK</sequence>
<evidence type="ECO:0000313" key="9">
    <source>
        <dbReference type="Proteomes" id="UP000198604"/>
    </source>
</evidence>
<evidence type="ECO:0000256" key="5">
    <source>
        <dbReference type="ARBA" id="ARBA00023125"/>
    </source>
</evidence>
<dbReference type="GO" id="GO:0000976">
    <property type="term" value="F:transcription cis-regulatory region binding"/>
    <property type="evidence" value="ECO:0007669"/>
    <property type="project" value="TreeGrafter"/>
</dbReference>
<dbReference type="GO" id="GO:0008270">
    <property type="term" value="F:zinc ion binding"/>
    <property type="evidence" value="ECO:0007669"/>
    <property type="project" value="TreeGrafter"/>
</dbReference>
<evidence type="ECO:0000256" key="7">
    <source>
        <dbReference type="PIRSR" id="PIRSR602481-1"/>
    </source>
</evidence>
<dbReference type="Proteomes" id="UP000198604">
    <property type="component" value="Unassembled WGS sequence"/>
</dbReference>
<feature type="binding site" evidence="7">
    <location>
        <position position="138"/>
    </location>
    <ligand>
        <name>Zn(2+)</name>
        <dbReference type="ChEBI" id="CHEBI:29105"/>
    </ligand>
</feature>
<dbReference type="EMBL" id="CTEN01000001">
    <property type="protein sequence ID" value="CQR24201.1"/>
    <property type="molecule type" value="Genomic_DNA"/>
</dbReference>
<dbReference type="STRING" id="1608583.BN1356_00562"/>
<dbReference type="PANTHER" id="PTHR33202:SF8">
    <property type="entry name" value="PEROXIDE-RESPONSIVE REPRESSOR PERR"/>
    <property type="match status" value="1"/>
</dbReference>
<keyword evidence="5" id="KW-0238">DNA-binding</keyword>
<evidence type="ECO:0000256" key="4">
    <source>
        <dbReference type="ARBA" id="ARBA00023015"/>
    </source>
</evidence>
<proteinExistence type="inferred from homology"/>
<protein>
    <submittedName>
        <fullName evidence="8">Fe2+/Zn2+ uptake regulation protein</fullName>
    </submittedName>
</protein>
<keyword evidence="7" id="KW-0479">Metal-binding</keyword>
<accession>A0A0E3WES3</accession>
<dbReference type="Gene3D" id="1.10.10.10">
    <property type="entry name" value="Winged helix-like DNA-binding domain superfamily/Winged helix DNA-binding domain"/>
    <property type="match status" value="1"/>
</dbReference>
<evidence type="ECO:0000256" key="6">
    <source>
        <dbReference type="ARBA" id="ARBA00023163"/>
    </source>
</evidence>
<keyword evidence="3 7" id="KW-0862">Zinc</keyword>
<dbReference type="GO" id="GO:0045892">
    <property type="term" value="P:negative regulation of DNA-templated transcription"/>
    <property type="evidence" value="ECO:0007669"/>
    <property type="project" value="TreeGrafter"/>
</dbReference>
<dbReference type="InterPro" id="IPR036390">
    <property type="entry name" value="WH_DNA-bd_sf"/>
</dbReference>
<organism evidence="8 9">
    <name type="scientific">Streptococcus varani</name>
    <dbReference type="NCBI Taxonomy" id="1608583"/>
    <lineage>
        <taxon>Bacteria</taxon>
        <taxon>Bacillati</taxon>
        <taxon>Bacillota</taxon>
        <taxon>Bacilli</taxon>
        <taxon>Lactobacillales</taxon>
        <taxon>Streptococcaceae</taxon>
        <taxon>Streptococcus</taxon>
    </lineage>
</organism>
<feature type="binding site" evidence="7">
    <location>
        <position position="96"/>
    </location>
    <ligand>
        <name>Zn(2+)</name>
        <dbReference type="ChEBI" id="CHEBI:29105"/>
    </ligand>
</feature>
<dbReference type="Pfam" id="PF01475">
    <property type="entry name" value="FUR"/>
    <property type="match status" value="1"/>
</dbReference>
<dbReference type="InterPro" id="IPR036388">
    <property type="entry name" value="WH-like_DNA-bd_sf"/>
</dbReference>
<dbReference type="Gene3D" id="3.30.1490.190">
    <property type="match status" value="1"/>
</dbReference>
<comment type="cofactor">
    <cofactor evidence="7">
        <name>Zn(2+)</name>
        <dbReference type="ChEBI" id="CHEBI:29105"/>
    </cofactor>
    <text evidence="7">Binds 1 zinc ion per subunit.</text>
</comment>
<dbReference type="AlphaFoldDB" id="A0A0E3WES3"/>
<evidence type="ECO:0000313" key="8">
    <source>
        <dbReference type="EMBL" id="CQR24201.1"/>
    </source>
</evidence>
<comment type="similarity">
    <text evidence="1">Belongs to the Fur family.</text>
</comment>
<dbReference type="CDD" id="cd07153">
    <property type="entry name" value="Fur_like"/>
    <property type="match status" value="1"/>
</dbReference>